<keyword evidence="2" id="KW-1185">Reference proteome</keyword>
<evidence type="ECO:0000313" key="1">
    <source>
        <dbReference type="EMBL" id="CBX92873.1"/>
    </source>
</evidence>
<protein>
    <submittedName>
        <fullName evidence="1">Predicted protein</fullName>
    </submittedName>
</protein>
<name>E4ZMK4_LEPMJ</name>
<dbReference type="Proteomes" id="UP000002668">
    <property type="component" value="Genome"/>
</dbReference>
<evidence type="ECO:0000313" key="2">
    <source>
        <dbReference type="Proteomes" id="UP000002668"/>
    </source>
</evidence>
<dbReference type="AlphaFoldDB" id="E4ZMK4"/>
<proteinExistence type="predicted"/>
<reference evidence="2" key="1">
    <citation type="journal article" date="2011" name="Nat. Commun.">
        <title>Effector diversification within compartments of the Leptosphaeria maculans genome affected by Repeat-Induced Point mutations.</title>
        <authorList>
            <person name="Rouxel T."/>
            <person name="Grandaubert J."/>
            <person name="Hane J.K."/>
            <person name="Hoede C."/>
            <person name="van de Wouw A.P."/>
            <person name="Couloux A."/>
            <person name="Dominguez V."/>
            <person name="Anthouard V."/>
            <person name="Bally P."/>
            <person name="Bourras S."/>
            <person name="Cozijnsen A.J."/>
            <person name="Ciuffetti L.M."/>
            <person name="Degrave A."/>
            <person name="Dilmaghani A."/>
            <person name="Duret L."/>
            <person name="Fudal I."/>
            <person name="Goodwin S.B."/>
            <person name="Gout L."/>
            <person name="Glaser N."/>
            <person name="Linglin J."/>
            <person name="Kema G.H.J."/>
            <person name="Lapalu N."/>
            <person name="Lawrence C.B."/>
            <person name="May K."/>
            <person name="Meyer M."/>
            <person name="Ollivier B."/>
            <person name="Poulain J."/>
            <person name="Schoch C.L."/>
            <person name="Simon A."/>
            <person name="Spatafora J.W."/>
            <person name="Stachowiak A."/>
            <person name="Turgeon B.G."/>
            <person name="Tyler B.M."/>
            <person name="Vincent D."/>
            <person name="Weissenbach J."/>
            <person name="Amselem J."/>
            <person name="Quesneville H."/>
            <person name="Oliver R.P."/>
            <person name="Wincker P."/>
            <person name="Balesdent M.-H."/>
            <person name="Howlett B.J."/>
        </authorList>
    </citation>
    <scope>NUCLEOTIDE SEQUENCE [LARGE SCALE GENOMIC DNA]</scope>
    <source>
        <strain evidence="2">JN3 / isolate v23.1.3 / race Av1-4-5-6-7-8</strain>
    </source>
</reference>
<dbReference type="EMBL" id="FP929094">
    <property type="protein sequence ID" value="CBX92873.1"/>
    <property type="molecule type" value="Genomic_DNA"/>
</dbReference>
<dbReference type="VEuPathDB" id="FungiDB:LEMA_uP055790.1"/>
<organism evidence="2">
    <name type="scientific">Leptosphaeria maculans (strain JN3 / isolate v23.1.3 / race Av1-4-5-6-7-8)</name>
    <name type="common">Blackleg fungus</name>
    <name type="synonym">Phoma lingam</name>
    <dbReference type="NCBI Taxonomy" id="985895"/>
    <lineage>
        <taxon>Eukaryota</taxon>
        <taxon>Fungi</taxon>
        <taxon>Dikarya</taxon>
        <taxon>Ascomycota</taxon>
        <taxon>Pezizomycotina</taxon>
        <taxon>Dothideomycetes</taxon>
        <taxon>Pleosporomycetidae</taxon>
        <taxon>Pleosporales</taxon>
        <taxon>Pleosporineae</taxon>
        <taxon>Leptosphaeriaceae</taxon>
        <taxon>Plenodomus</taxon>
        <taxon>Plenodomus lingam/Leptosphaeria maculans species complex</taxon>
    </lineage>
</organism>
<sequence length="46" mass="5320">MFVCSLEGNRLRFFGLARPWRQVGMVYMVNMANMIQPDSKSPLKTV</sequence>
<accession>E4ZMK4</accession>
<gene>
    <name evidence="1" type="ORF">LEMA_uP055790.1</name>
</gene>
<dbReference type="HOGENOM" id="CLU_3191470_0_0_1"/>
<dbReference type="InParanoid" id="E4ZMK4"/>